<keyword evidence="1" id="KW-0418">Kinase</keyword>
<organism evidence="1 2">
    <name type="scientific">Paenibacillus xylanexedens</name>
    <dbReference type="NCBI Taxonomy" id="528191"/>
    <lineage>
        <taxon>Bacteria</taxon>
        <taxon>Bacillati</taxon>
        <taxon>Bacillota</taxon>
        <taxon>Bacilli</taxon>
        <taxon>Bacillales</taxon>
        <taxon>Paenibacillaceae</taxon>
        <taxon>Paenibacillus</taxon>
    </lineage>
</organism>
<evidence type="ECO:0000313" key="1">
    <source>
        <dbReference type="EMBL" id="MBP2249053.1"/>
    </source>
</evidence>
<sequence>MSRPLRIHIIGSTGSGKTYLGQVLSGKLNIKIYELYRLN</sequence>
<gene>
    <name evidence="1" type="ORF">J2Z28_005747</name>
</gene>
<dbReference type="EMBL" id="JAGIKV010000031">
    <property type="protein sequence ID" value="MBP2249053.1"/>
    <property type="molecule type" value="Genomic_DNA"/>
</dbReference>
<reference evidence="1 2" key="1">
    <citation type="submission" date="2021-03" db="EMBL/GenBank/DDBJ databases">
        <title>Genomic Encyclopedia of Type Strains, Phase IV (KMG-IV): sequencing the most valuable type-strain genomes for metagenomic binning, comparative biology and taxonomic classification.</title>
        <authorList>
            <person name="Goeker M."/>
        </authorList>
    </citation>
    <scope>NUCLEOTIDE SEQUENCE [LARGE SCALE GENOMIC DNA]</scope>
    <source>
        <strain evidence="1 2">DSM 21292</strain>
    </source>
</reference>
<protein>
    <submittedName>
        <fullName evidence="1">Adenylate kinase family enzyme</fullName>
    </submittedName>
</protein>
<name>A0ABS4S1P7_PAEXY</name>
<comment type="caution">
    <text evidence="1">The sequence shown here is derived from an EMBL/GenBank/DDBJ whole genome shotgun (WGS) entry which is preliminary data.</text>
</comment>
<dbReference type="GO" id="GO:0016301">
    <property type="term" value="F:kinase activity"/>
    <property type="evidence" value="ECO:0007669"/>
    <property type="project" value="UniProtKB-KW"/>
</dbReference>
<dbReference type="Proteomes" id="UP000810207">
    <property type="component" value="Unassembled WGS sequence"/>
</dbReference>
<keyword evidence="2" id="KW-1185">Reference proteome</keyword>
<dbReference type="InterPro" id="IPR027417">
    <property type="entry name" value="P-loop_NTPase"/>
</dbReference>
<accession>A0ABS4S1P7</accession>
<keyword evidence="1" id="KW-0808">Transferase</keyword>
<proteinExistence type="predicted"/>
<evidence type="ECO:0000313" key="2">
    <source>
        <dbReference type="Proteomes" id="UP000810207"/>
    </source>
</evidence>
<dbReference type="SUPFAM" id="SSF52540">
    <property type="entry name" value="P-loop containing nucleoside triphosphate hydrolases"/>
    <property type="match status" value="1"/>
</dbReference>
<dbReference type="Gene3D" id="3.40.50.300">
    <property type="entry name" value="P-loop containing nucleotide triphosphate hydrolases"/>
    <property type="match status" value="1"/>
</dbReference>